<evidence type="ECO:0000313" key="15">
    <source>
        <dbReference type="EMBL" id="KYR00847.1"/>
    </source>
</evidence>
<gene>
    <name evidence="15" type="ORF">DLAC_02903</name>
</gene>
<dbReference type="OrthoDB" id="31097at2759"/>
<evidence type="ECO:0000256" key="10">
    <source>
        <dbReference type="ARBA" id="ARBA00023180"/>
    </source>
</evidence>
<evidence type="ECO:0000256" key="7">
    <source>
        <dbReference type="ARBA" id="ARBA00022968"/>
    </source>
</evidence>
<evidence type="ECO:0000256" key="6">
    <source>
        <dbReference type="ARBA" id="ARBA00022692"/>
    </source>
</evidence>
<dbReference type="GO" id="GO:0032580">
    <property type="term" value="C:Golgi cisterna membrane"/>
    <property type="evidence" value="ECO:0007669"/>
    <property type="project" value="UniProtKB-SubCell"/>
</dbReference>
<keyword evidence="4 12" id="KW-0328">Glycosyltransferase</keyword>
<dbReference type="FunFam" id="3.40.50.11660:FF:000002">
    <property type="entry name" value="Alpha-(1,3)-fucosyltransferase"/>
    <property type="match status" value="1"/>
</dbReference>
<feature type="transmembrane region" description="Helical" evidence="12">
    <location>
        <begin position="6"/>
        <end position="26"/>
    </location>
</feature>
<keyword evidence="8 12" id="KW-1133">Transmembrane helix</keyword>
<dbReference type="PANTHER" id="PTHR11929:SF194">
    <property type="entry name" value="ALPHA-(1,3)-FUCOSYLTRANSFERASE 10"/>
    <property type="match status" value="1"/>
</dbReference>
<keyword evidence="7" id="KW-0735">Signal-anchor</keyword>
<evidence type="ECO:0000256" key="8">
    <source>
        <dbReference type="ARBA" id="ARBA00022989"/>
    </source>
</evidence>
<dbReference type="STRING" id="361077.A0A152A449"/>
<keyword evidence="16" id="KW-1185">Reference proteome</keyword>
<evidence type="ECO:0000259" key="14">
    <source>
        <dbReference type="Pfam" id="PF17039"/>
    </source>
</evidence>
<dbReference type="EC" id="2.4.1.-" evidence="12"/>
<dbReference type="Gene3D" id="3.40.50.11660">
    <property type="entry name" value="Glycosyl transferase family 10, C-terminal domain"/>
    <property type="match status" value="1"/>
</dbReference>
<organism evidence="15 16">
    <name type="scientific">Tieghemostelium lacteum</name>
    <name type="common">Slime mold</name>
    <name type="synonym">Dictyostelium lacteum</name>
    <dbReference type="NCBI Taxonomy" id="361077"/>
    <lineage>
        <taxon>Eukaryota</taxon>
        <taxon>Amoebozoa</taxon>
        <taxon>Evosea</taxon>
        <taxon>Eumycetozoa</taxon>
        <taxon>Dictyostelia</taxon>
        <taxon>Dictyosteliales</taxon>
        <taxon>Raperosteliaceae</taxon>
        <taxon>Tieghemostelium</taxon>
    </lineage>
</organism>
<evidence type="ECO:0000256" key="11">
    <source>
        <dbReference type="ARBA" id="ARBA00037847"/>
    </source>
</evidence>
<dbReference type="Proteomes" id="UP000076078">
    <property type="component" value="Unassembled WGS sequence"/>
</dbReference>
<dbReference type="UniPathway" id="UPA00378"/>
<feature type="domain" description="Fucosyltransferase N-terminal" evidence="14">
    <location>
        <begin position="69"/>
        <end position="179"/>
    </location>
</feature>
<dbReference type="InterPro" id="IPR038577">
    <property type="entry name" value="GT10-like_C_sf"/>
</dbReference>
<proteinExistence type="inferred from homology"/>
<evidence type="ECO:0000256" key="9">
    <source>
        <dbReference type="ARBA" id="ARBA00023136"/>
    </source>
</evidence>
<keyword evidence="6 12" id="KW-0812">Transmembrane</keyword>
<comment type="similarity">
    <text evidence="3 12">Belongs to the glycosyltransferase 10 family.</text>
</comment>
<sequence>MKNKTLIFFITLIYIFIVLYSTSILFKIDKSTNSHENVILDHSSNSNTNNKLVRNSTSASTHSTKTEINKLILSWDPGYSFFSQFSDCKELGCQFTYDKTAISKAGLVLFSVAWAQKLNYSGQMPKREFPEQIFMGFSFEPATYYNLTVNQTFIQEHLNATAGFRYITNEPSHVYMPYGPECVKNMWGYIFRYGPPITKIPENNRENKILFAASNCKSFTGRDQFVTELMKYINIDSIGKCVHNKNITVNRAEMTAHQNGDVKLQILKTYKFALAIENSECDDYVTEKLWEPLSVGTIPIYLGAKNVKRFLPHPDAIIDIRDFDSAQSLSDYIKLVDTNETLRRKHLQWIEEPRTKEYQQLYKDSKDYSDMFCGMCRRLIDYQTNPNMPRVLRPIDIPFPECELKPFSFPINSAV</sequence>
<dbReference type="SUPFAM" id="SSF53756">
    <property type="entry name" value="UDP-Glycosyltransferase/glycogen phosphorylase"/>
    <property type="match status" value="1"/>
</dbReference>
<dbReference type="Pfam" id="PF00852">
    <property type="entry name" value="Glyco_transf_10"/>
    <property type="match status" value="1"/>
</dbReference>
<comment type="pathway">
    <text evidence="2">Protein modification; protein glycosylation.</text>
</comment>
<evidence type="ECO:0000256" key="12">
    <source>
        <dbReference type="RuleBase" id="RU003832"/>
    </source>
</evidence>
<evidence type="ECO:0000256" key="3">
    <source>
        <dbReference type="ARBA" id="ARBA00008919"/>
    </source>
</evidence>
<evidence type="ECO:0000259" key="13">
    <source>
        <dbReference type="Pfam" id="PF00852"/>
    </source>
</evidence>
<evidence type="ECO:0000256" key="5">
    <source>
        <dbReference type="ARBA" id="ARBA00022679"/>
    </source>
</evidence>
<evidence type="ECO:0000313" key="16">
    <source>
        <dbReference type="Proteomes" id="UP000076078"/>
    </source>
</evidence>
<comment type="subcellular location">
    <subcellularLocation>
        <location evidence="11">Endomembrane system</location>
        <topology evidence="11">Single-pass membrane protein</topology>
    </subcellularLocation>
    <subcellularLocation>
        <location evidence="12">Golgi apparatus</location>
        <location evidence="12">Golgi stack membrane</location>
        <topology evidence="12">Single-pass type II membrane protein</topology>
    </subcellularLocation>
    <subcellularLocation>
        <location evidence="1">Membrane</location>
        <topology evidence="1">Single-pass type II membrane protein</topology>
    </subcellularLocation>
</comment>
<evidence type="ECO:0000256" key="4">
    <source>
        <dbReference type="ARBA" id="ARBA00022676"/>
    </source>
</evidence>
<dbReference type="PANTHER" id="PTHR11929">
    <property type="entry name" value="ALPHA- 1,3 -FUCOSYLTRANSFERASE"/>
    <property type="match status" value="1"/>
</dbReference>
<comment type="caution">
    <text evidence="15">The sequence shown here is derived from an EMBL/GenBank/DDBJ whole genome shotgun (WGS) entry which is preliminary data.</text>
</comment>
<keyword evidence="10" id="KW-0325">Glycoprotein</keyword>
<protein>
    <recommendedName>
        <fullName evidence="12">Fucosyltransferase</fullName>
        <ecNumber evidence="12">2.4.1.-</ecNumber>
    </recommendedName>
</protein>
<feature type="domain" description="Fucosyltransferase C-terminal" evidence="13">
    <location>
        <begin position="204"/>
        <end position="385"/>
    </location>
</feature>
<dbReference type="AlphaFoldDB" id="A0A152A449"/>
<dbReference type="Pfam" id="PF17039">
    <property type="entry name" value="Glyco_tran_10_N"/>
    <property type="match status" value="1"/>
</dbReference>
<dbReference type="GO" id="GO:0046920">
    <property type="term" value="F:alpha-(1-&gt;3)-fucosyltransferase activity"/>
    <property type="evidence" value="ECO:0007669"/>
    <property type="project" value="TreeGrafter"/>
</dbReference>
<dbReference type="OMA" id="ELHANRP"/>
<dbReference type="EMBL" id="LODT01000013">
    <property type="protein sequence ID" value="KYR00847.1"/>
    <property type="molecule type" value="Genomic_DNA"/>
</dbReference>
<accession>A0A152A449</accession>
<dbReference type="InterPro" id="IPR055270">
    <property type="entry name" value="Glyco_tran_10_C"/>
</dbReference>
<evidence type="ECO:0000256" key="2">
    <source>
        <dbReference type="ARBA" id="ARBA00004922"/>
    </source>
</evidence>
<reference evidence="15 16" key="1">
    <citation type="submission" date="2015-12" db="EMBL/GenBank/DDBJ databases">
        <title>Dictyostelia acquired genes for synthesis and detection of signals that induce cell-type specialization by lateral gene transfer from prokaryotes.</title>
        <authorList>
            <person name="Gloeckner G."/>
            <person name="Schaap P."/>
        </authorList>
    </citation>
    <scope>NUCLEOTIDE SEQUENCE [LARGE SCALE GENOMIC DNA]</scope>
    <source>
        <strain evidence="15 16">TK</strain>
    </source>
</reference>
<keyword evidence="9 12" id="KW-0472">Membrane</keyword>
<evidence type="ECO:0000256" key="1">
    <source>
        <dbReference type="ARBA" id="ARBA00004606"/>
    </source>
</evidence>
<dbReference type="InterPro" id="IPR031481">
    <property type="entry name" value="Glyco_tran_10_N"/>
</dbReference>
<dbReference type="InterPro" id="IPR001503">
    <property type="entry name" value="Glyco_trans_10"/>
</dbReference>
<dbReference type="InParanoid" id="A0A152A449"/>
<keyword evidence="5 12" id="KW-0808">Transferase</keyword>
<name>A0A152A449_TIELA</name>
<keyword evidence="12" id="KW-0333">Golgi apparatus</keyword>